<protein>
    <submittedName>
        <fullName evidence="2">DUF406 family protein</fullName>
    </submittedName>
</protein>
<dbReference type="InterPro" id="IPR035571">
    <property type="entry name" value="UPF0234-like_C"/>
</dbReference>
<dbReference type="GO" id="GO:0005829">
    <property type="term" value="C:cytosol"/>
    <property type="evidence" value="ECO:0007669"/>
    <property type="project" value="TreeGrafter"/>
</dbReference>
<organism evidence="2 3">
    <name type="scientific">Photobacterium halotolerans</name>
    <dbReference type="NCBI Taxonomy" id="265726"/>
    <lineage>
        <taxon>Bacteria</taxon>
        <taxon>Pseudomonadati</taxon>
        <taxon>Pseudomonadota</taxon>
        <taxon>Gammaproteobacteria</taxon>
        <taxon>Vibrionales</taxon>
        <taxon>Vibrionaceae</taxon>
        <taxon>Photobacterium</taxon>
    </lineage>
</organism>
<dbReference type="OrthoDB" id="5588209at2"/>
<evidence type="ECO:0000313" key="3">
    <source>
        <dbReference type="Proteomes" id="UP000465712"/>
    </source>
</evidence>
<comment type="similarity">
    <text evidence="1">Belongs to the UPF0381 family.</text>
</comment>
<dbReference type="Proteomes" id="UP000465712">
    <property type="component" value="Unassembled WGS sequence"/>
</dbReference>
<proteinExistence type="inferred from homology"/>
<gene>
    <name evidence="2" type="ORF">CAG72_08400</name>
</gene>
<name>A0A7X5ASV6_9GAMM</name>
<reference evidence="2 3" key="1">
    <citation type="submission" date="2017-05" db="EMBL/GenBank/DDBJ databases">
        <title>High clonality and local adaptation shapes Vibrionaceae linages within an endangered oasis.</title>
        <authorList>
            <person name="Vazquez-Rosas-Landa M."/>
        </authorList>
    </citation>
    <scope>NUCLEOTIDE SEQUENCE [LARGE SCALE GENOMIC DNA]</scope>
    <source>
        <strain evidence="2 3">P46_P4S1P180</strain>
    </source>
</reference>
<dbReference type="RefSeq" id="WP_161444204.1">
    <property type="nucleotide sequence ID" value="NZ_WXWU01000033.1"/>
</dbReference>
<evidence type="ECO:0000256" key="1">
    <source>
        <dbReference type="ARBA" id="ARBA00006201"/>
    </source>
</evidence>
<dbReference type="InterPro" id="IPR005272">
    <property type="entry name" value="DUF406"/>
</dbReference>
<evidence type="ECO:0000313" key="2">
    <source>
        <dbReference type="EMBL" id="NAW65237.1"/>
    </source>
</evidence>
<dbReference type="EMBL" id="WXWW01000132">
    <property type="protein sequence ID" value="NAW65237.1"/>
    <property type="molecule type" value="Genomic_DNA"/>
</dbReference>
<comment type="caution">
    <text evidence="2">The sequence shown here is derived from an EMBL/GenBank/DDBJ whole genome shotgun (WGS) entry which is preliminary data.</text>
</comment>
<dbReference type="PANTHER" id="PTHR38769">
    <property type="entry name" value="UPF0381 PROTEIN YFCZ-RELATED"/>
    <property type="match status" value="1"/>
</dbReference>
<dbReference type="Pfam" id="PF04175">
    <property type="entry name" value="DUF406"/>
    <property type="match status" value="1"/>
</dbReference>
<sequence length="99" mass="10828">MADLQHPEEPCEACGVAAEIGFLIREGDDVSTLSFNGSGKDVIETEFAPFLTLAKSVNNNVQYQTIYSDDETAMTASLQFECSAEKLIFDLKSRSLASR</sequence>
<dbReference type="Gene3D" id="3.30.70.860">
    <property type="match status" value="1"/>
</dbReference>
<dbReference type="PANTHER" id="PTHR38769:SF1">
    <property type="entry name" value="UPF0381 PROTEIN YFCZ-RELATED"/>
    <property type="match status" value="1"/>
</dbReference>
<dbReference type="AlphaFoldDB" id="A0A7X5ASV6"/>
<accession>A0A7X5ASV6</accession>